<accession>A0A7I9V8C6</accession>
<reference evidence="3" key="1">
    <citation type="submission" date="2019-06" db="EMBL/GenBank/DDBJ databases">
        <title>Gordonia isolated from sludge of a wastewater treatment plant.</title>
        <authorList>
            <person name="Tamura T."/>
            <person name="Aoyama K."/>
            <person name="Kang Y."/>
            <person name="Saito S."/>
            <person name="Akiyama N."/>
            <person name="Yazawa K."/>
            <person name="Gonoi T."/>
            <person name="Mikami Y."/>
        </authorList>
    </citation>
    <scope>NUCLEOTIDE SEQUENCE [LARGE SCALE GENOMIC DNA]</scope>
    <source>
        <strain evidence="3">NBRC 107696</strain>
    </source>
</reference>
<feature type="signal peptide" evidence="1">
    <location>
        <begin position="1"/>
        <end position="25"/>
    </location>
</feature>
<dbReference type="OrthoDB" id="4773813at2"/>
<gene>
    <name evidence="2" type="ORF">nbrc107696_18070</name>
</gene>
<keyword evidence="1" id="KW-0732">Signal</keyword>
<sequence>MNVVLRVCAALLVLVLGGVALTACGDDDKGSDRPGVALPSDFPSDDVPLVDGALLSASGRDGVWRLTVQGSAADGNALVNATKKLTDEGFTESDRTGDASNQTVTLSKSVDGGTLWVSVGVSADASAGPSTLFYQVTKTK</sequence>
<dbReference type="EMBL" id="BJOV01000003">
    <property type="protein sequence ID" value="GEE01361.1"/>
    <property type="molecule type" value="Genomic_DNA"/>
</dbReference>
<proteinExistence type="predicted"/>
<evidence type="ECO:0000313" key="3">
    <source>
        <dbReference type="Proteomes" id="UP000444960"/>
    </source>
</evidence>
<organism evidence="2 3">
    <name type="scientific">Gordonia spumicola</name>
    <dbReference type="NCBI Taxonomy" id="589161"/>
    <lineage>
        <taxon>Bacteria</taxon>
        <taxon>Bacillati</taxon>
        <taxon>Actinomycetota</taxon>
        <taxon>Actinomycetes</taxon>
        <taxon>Mycobacteriales</taxon>
        <taxon>Gordoniaceae</taxon>
        <taxon>Gordonia</taxon>
    </lineage>
</organism>
<evidence type="ECO:0000256" key="1">
    <source>
        <dbReference type="SAM" id="SignalP"/>
    </source>
</evidence>
<dbReference type="AlphaFoldDB" id="A0A7I9V8C6"/>
<keyword evidence="3" id="KW-1185">Reference proteome</keyword>
<dbReference type="RefSeq" id="WP_161895166.1">
    <property type="nucleotide sequence ID" value="NZ_BJOV01000003.1"/>
</dbReference>
<evidence type="ECO:0000313" key="2">
    <source>
        <dbReference type="EMBL" id="GEE01361.1"/>
    </source>
</evidence>
<evidence type="ECO:0008006" key="4">
    <source>
        <dbReference type="Google" id="ProtNLM"/>
    </source>
</evidence>
<feature type="chain" id="PRO_5029664862" description="Lipoprotein" evidence="1">
    <location>
        <begin position="26"/>
        <end position="140"/>
    </location>
</feature>
<name>A0A7I9V8C6_9ACTN</name>
<protein>
    <recommendedName>
        <fullName evidence="4">Lipoprotein</fullName>
    </recommendedName>
</protein>
<comment type="caution">
    <text evidence="2">The sequence shown here is derived from an EMBL/GenBank/DDBJ whole genome shotgun (WGS) entry which is preliminary data.</text>
</comment>
<dbReference type="PROSITE" id="PS51257">
    <property type="entry name" value="PROKAR_LIPOPROTEIN"/>
    <property type="match status" value="1"/>
</dbReference>
<dbReference type="Proteomes" id="UP000444960">
    <property type="component" value="Unassembled WGS sequence"/>
</dbReference>